<evidence type="ECO:0000313" key="2">
    <source>
        <dbReference type="EMBL" id="SEP09995.1"/>
    </source>
</evidence>
<dbReference type="Gene3D" id="3.90.550.10">
    <property type="entry name" value="Spore Coat Polysaccharide Biosynthesis Protein SpsA, Chain A"/>
    <property type="match status" value="1"/>
</dbReference>
<dbReference type="CDD" id="cd02511">
    <property type="entry name" value="Beta4Glucosyltransferase"/>
    <property type="match status" value="1"/>
</dbReference>
<evidence type="ECO:0000259" key="1">
    <source>
        <dbReference type="Pfam" id="PF00535"/>
    </source>
</evidence>
<proteinExistence type="predicted"/>
<gene>
    <name evidence="2" type="ORF">SAMN04490178_11061</name>
</gene>
<dbReference type="InterPro" id="IPR011990">
    <property type="entry name" value="TPR-like_helical_dom_sf"/>
</dbReference>
<dbReference type="PANTHER" id="PTHR43630:SF2">
    <property type="entry name" value="GLYCOSYLTRANSFERASE"/>
    <property type="match status" value="1"/>
</dbReference>
<feature type="domain" description="Glycosyltransferase 2-like" evidence="1">
    <location>
        <begin position="15"/>
        <end position="134"/>
    </location>
</feature>
<accession>A0A1H8V3J6</accession>
<keyword evidence="3" id="KW-1185">Reference proteome</keyword>
<dbReference type="AlphaFoldDB" id="A0A1H8V3J6"/>
<dbReference type="PANTHER" id="PTHR43630">
    <property type="entry name" value="POLY-BETA-1,6-N-ACETYL-D-GLUCOSAMINE SYNTHASE"/>
    <property type="match status" value="1"/>
</dbReference>
<evidence type="ECO:0000313" key="3">
    <source>
        <dbReference type="Proteomes" id="UP000198847"/>
    </source>
</evidence>
<sequence>MEEANEVPQSSISISLCMIVKNEEKVLGRCLESVAGIADEIIVVDTGSTDRTQEIAGQFTASVHHFQWIHDFSAARNFAFSLATKDYILWLDADDIFLPEDRSKFLQLKYAPLDPAIDTITMLYNLSHDQYGKVTSQLRRNRLVKRSNNFQWVGAVHEYLAVAGQAFHSDIAVTHSPLEHDADRNLLIYEERQKKGEIFSPRDLYYFANELLDHQLYNRAIEYYQRFLATKQGWVEDNIGACGKLADSFYHLSDPENQLKYIFTSFTYDTPRADFCCRLGFHFLQANQLLQAIFWYKTATQLEQPSETWGLVNYSCRTWLPHLQLCVCYSRIGKYQLAHEHNEQAAKYMPDDPRIAHNRKFLRSFIEPQPETVD</sequence>
<dbReference type="InterPro" id="IPR029044">
    <property type="entry name" value="Nucleotide-diphossugar_trans"/>
</dbReference>
<protein>
    <submittedName>
        <fullName evidence="2">Glycosyl transferase family 2</fullName>
    </submittedName>
</protein>
<dbReference type="RefSeq" id="WP_245732322.1">
    <property type="nucleotide sequence ID" value="NZ_FODY01000010.1"/>
</dbReference>
<name>A0A1H8V3J6_9FIRM</name>
<organism evidence="2 3">
    <name type="scientific">Propionispora vibrioides</name>
    <dbReference type="NCBI Taxonomy" id="112903"/>
    <lineage>
        <taxon>Bacteria</taxon>
        <taxon>Bacillati</taxon>
        <taxon>Bacillota</taxon>
        <taxon>Negativicutes</taxon>
        <taxon>Selenomonadales</taxon>
        <taxon>Sporomusaceae</taxon>
        <taxon>Propionispora</taxon>
    </lineage>
</organism>
<dbReference type="Pfam" id="PF00535">
    <property type="entry name" value="Glycos_transf_2"/>
    <property type="match status" value="1"/>
</dbReference>
<keyword evidence="2" id="KW-0808">Transferase</keyword>
<dbReference type="SUPFAM" id="SSF48452">
    <property type="entry name" value="TPR-like"/>
    <property type="match status" value="1"/>
</dbReference>
<dbReference type="InterPro" id="IPR001173">
    <property type="entry name" value="Glyco_trans_2-like"/>
</dbReference>
<dbReference type="SUPFAM" id="SSF53448">
    <property type="entry name" value="Nucleotide-diphospho-sugar transferases"/>
    <property type="match status" value="1"/>
</dbReference>
<dbReference type="Proteomes" id="UP000198847">
    <property type="component" value="Unassembled WGS sequence"/>
</dbReference>
<dbReference type="Gene3D" id="1.25.40.10">
    <property type="entry name" value="Tetratricopeptide repeat domain"/>
    <property type="match status" value="1"/>
</dbReference>
<dbReference type="EMBL" id="FODY01000010">
    <property type="protein sequence ID" value="SEP09995.1"/>
    <property type="molecule type" value="Genomic_DNA"/>
</dbReference>
<dbReference type="STRING" id="112903.SAMN04490178_11061"/>
<dbReference type="GO" id="GO:0016740">
    <property type="term" value="F:transferase activity"/>
    <property type="evidence" value="ECO:0007669"/>
    <property type="project" value="UniProtKB-KW"/>
</dbReference>
<reference evidence="2 3" key="1">
    <citation type="submission" date="2016-10" db="EMBL/GenBank/DDBJ databases">
        <authorList>
            <person name="de Groot N.N."/>
        </authorList>
    </citation>
    <scope>NUCLEOTIDE SEQUENCE [LARGE SCALE GENOMIC DNA]</scope>
    <source>
        <strain evidence="2 3">DSM 13305</strain>
    </source>
</reference>